<feature type="compositionally biased region" description="Basic and acidic residues" evidence="1">
    <location>
        <begin position="205"/>
        <end position="214"/>
    </location>
</feature>
<accession>A0A157SSV5</accession>
<dbReference type="AlphaFoldDB" id="A0A157SSV5"/>
<proteinExistence type="predicted"/>
<evidence type="ECO:0000313" key="2">
    <source>
        <dbReference type="EMBL" id="SAI73560.1"/>
    </source>
</evidence>
<sequence length="227" mass="24549">MPAGLSGCAPCRLCRHGHSASIPRAFAPAALRAALAVKAAPRRNDRGLWAYAPACCRRLHESVPSSTLAVRRLYVTKDGSPTRHPASLWSIHATHQARRRNLRQEAFSLVVGGLALPASGRKPVKPTRGDTESAISPFGSGRPVRPWLVVNPGEGMATPWASWPQPSSENNFPAAARLPRGTNSFRFQVLHGVATAARCGQPIPRRPDHNKDALARPCSTRKEKHHG</sequence>
<dbReference type="EMBL" id="FKIF01000009">
    <property type="protein sequence ID" value="SAI73560.1"/>
    <property type="molecule type" value="Genomic_DNA"/>
</dbReference>
<name>A0A157SSV5_9BORD</name>
<dbReference type="STRING" id="288768.SAMEA3906486_04708"/>
<keyword evidence="3" id="KW-1185">Reference proteome</keyword>
<feature type="region of interest" description="Disordered" evidence="1">
    <location>
        <begin position="198"/>
        <end position="227"/>
    </location>
</feature>
<evidence type="ECO:0000313" key="3">
    <source>
        <dbReference type="Proteomes" id="UP000076848"/>
    </source>
</evidence>
<gene>
    <name evidence="2" type="ORF">SAMEA3906486_04708</name>
</gene>
<protein>
    <submittedName>
        <fullName evidence="2">Uncharacterized protein</fullName>
    </submittedName>
</protein>
<evidence type="ECO:0000256" key="1">
    <source>
        <dbReference type="SAM" id="MobiDB-lite"/>
    </source>
</evidence>
<dbReference type="Proteomes" id="UP000076848">
    <property type="component" value="Unassembled WGS sequence"/>
</dbReference>
<reference evidence="2 3" key="1">
    <citation type="submission" date="2016-04" db="EMBL/GenBank/DDBJ databases">
        <authorList>
            <consortium name="Pathogen Informatics"/>
        </authorList>
    </citation>
    <scope>NUCLEOTIDE SEQUENCE [LARGE SCALE GENOMIC DNA]</scope>
    <source>
        <strain evidence="2 3">H050680373</strain>
    </source>
</reference>
<organism evidence="2 3">
    <name type="scientific">Bordetella ansorpii</name>
    <dbReference type="NCBI Taxonomy" id="288768"/>
    <lineage>
        <taxon>Bacteria</taxon>
        <taxon>Pseudomonadati</taxon>
        <taxon>Pseudomonadota</taxon>
        <taxon>Betaproteobacteria</taxon>
        <taxon>Burkholderiales</taxon>
        <taxon>Alcaligenaceae</taxon>
        <taxon>Bordetella</taxon>
    </lineage>
</organism>